<dbReference type="Gene3D" id="3.40.190.10">
    <property type="entry name" value="Periplasmic binding protein-like II"/>
    <property type="match status" value="2"/>
</dbReference>
<sequence>MPTRSPPTWLACCTALWRGLGLCLCLSSTLQAAEPVLVTGDGYPPYADQALPGGGLATQRVMAAFRQGGMAPTLAWLPWARGYKLTELGQYDATFPYVRTPEREATCLYSEPILLVPHFIYGRPGDPRLEAGLAALPTGRLCIPFGWAGPPEVQRLVGEGQIVPERPATLGACARMVLLDRADLVIASPDLMRAALQETGLGADALMAGKRSVGTLSLHLIAPRSRAGSAELIRRFNAGLARLPPPP</sequence>
<reference evidence="2 3" key="1">
    <citation type="submission" date="2020-08" db="EMBL/GenBank/DDBJ databases">
        <title>Genomic Encyclopedia of Type Strains, Phase IV (KMG-IV): sequencing the most valuable type-strain genomes for metagenomic binning, comparative biology and taxonomic classification.</title>
        <authorList>
            <person name="Goeker M."/>
        </authorList>
    </citation>
    <scope>NUCLEOTIDE SEQUENCE [LARGE SCALE GENOMIC DNA]</scope>
    <source>
        <strain evidence="2 3">DSM 106739</strain>
    </source>
</reference>
<proteinExistence type="predicted"/>
<keyword evidence="3" id="KW-1185">Reference proteome</keyword>
<evidence type="ECO:0000313" key="2">
    <source>
        <dbReference type="EMBL" id="MBB4013795.1"/>
    </source>
</evidence>
<feature type="signal peptide" evidence="1">
    <location>
        <begin position="1"/>
        <end position="32"/>
    </location>
</feature>
<name>A0A840BKL1_9RHOO</name>
<protein>
    <submittedName>
        <fullName evidence="2">Polar amino acid transport system substrate-binding protein</fullName>
    </submittedName>
</protein>
<dbReference type="Proteomes" id="UP000561045">
    <property type="component" value="Unassembled WGS sequence"/>
</dbReference>
<comment type="caution">
    <text evidence="2">The sequence shown here is derived from an EMBL/GenBank/DDBJ whole genome shotgun (WGS) entry which is preliminary data.</text>
</comment>
<gene>
    <name evidence="2" type="ORF">GGR36_003141</name>
</gene>
<accession>A0A840BKL1</accession>
<dbReference type="AlphaFoldDB" id="A0A840BKL1"/>
<keyword evidence="1" id="KW-0732">Signal</keyword>
<dbReference type="EMBL" id="JACIET010000002">
    <property type="protein sequence ID" value="MBB4013795.1"/>
    <property type="molecule type" value="Genomic_DNA"/>
</dbReference>
<evidence type="ECO:0000313" key="3">
    <source>
        <dbReference type="Proteomes" id="UP000561045"/>
    </source>
</evidence>
<feature type="chain" id="PRO_5032953861" evidence="1">
    <location>
        <begin position="33"/>
        <end position="247"/>
    </location>
</feature>
<organism evidence="2 3">
    <name type="scientific">Niveibacterium umoris</name>
    <dbReference type="NCBI Taxonomy" id="1193620"/>
    <lineage>
        <taxon>Bacteria</taxon>
        <taxon>Pseudomonadati</taxon>
        <taxon>Pseudomonadota</taxon>
        <taxon>Betaproteobacteria</taxon>
        <taxon>Rhodocyclales</taxon>
        <taxon>Rhodocyclaceae</taxon>
        <taxon>Niveibacterium</taxon>
    </lineage>
</organism>
<dbReference type="RefSeq" id="WP_183635718.1">
    <property type="nucleotide sequence ID" value="NZ_BAABLE010000005.1"/>
</dbReference>
<dbReference type="SUPFAM" id="SSF53850">
    <property type="entry name" value="Periplasmic binding protein-like II"/>
    <property type="match status" value="1"/>
</dbReference>
<evidence type="ECO:0000256" key="1">
    <source>
        <dbReference type="SAM" id="SignalP"/>
    </source>
</evidence>